<dbReference type="RefSeq" id="WP_070938260.1">
    <property type="nucleotide sequence ID" value="NZ_MLIK01000019.1"/>
</dbReference>
<dbReference type="EMBL" id="MLIK01000019">
    <property type="protein sequence ID" value="OHU21803.1"/>
    <property type="molecule type" value="Genomic_DNA"/>
</dbReference>
<dbReference type="AlphaFoldDB" id="A0A1S1L9H8"/>
<dbReference type="PROSITE" id="PS51257">
    <property type="entry name" value="PROKAR_LIPOPROTEIN"/>
    <property type="match status" value="1"/>
</dbReference>
<sequence length="319" mass="34322">MRHAGVVIWLICVAVVGACSEPPPNDAKPLTLDMTHDYGDLFADGRLPVGDGKVVTDGPRGGYVYACPRYAESFAAGAAMGAGVRGPWFAEDGQWYYPDRKTHVQGHVQHHGVLSETKSENVRVITTNDLPRNHTTGRFPIATDDTAYQYDRNPNAISAQELTYVLASDPTYGVPQCIGHEVGVMLSGVVLFSALDAGGRDAGAWEVQDDCSGHPEVTGSYHYHTPSPCLATANVAEVVGYALDGFPITGARMGEGNIITTRDLDECHGITSSVRLDGRDVETYHYVLTQDYPYSVNCFRGRPTTVRGGVRPPGPPAGR</sequence>
<dbReference type="Pfam" id="PF14240">
    <property type="entry name" value="YHYH"/>
    <property type="match status" value="1"/>
</dbReference>
<dbReference type="OrthoDB" id="9796530at2"/>
<name>A0A1S1L9H8_9MYCO</name>
<accession>A0A1S1L9H8</accession>
<feature type="domain" description="YHYH" evidence="1">
    <location>
        <begin position="180"/>
        <end position="251"/>
    </location>
</feature>
<evidence type="ECO:0000313" key="3">
    <source>
        <dbReference type="Proteomes" id="UP000179616"/>
    </source>
</evidence>
<dbReference type="STRING" id="948102.BKG76_14615"/>
<dbReference type="GeneID" id="57168040"/>
<dbReference type="Proteomes" id="UP000179616">
    <property type="component" value="Unassembled WGS sequence"/>
</dbReference>
<comment type="caution">
    <text evidence="2">The sequence shown here is derived from an EMBL/GenBank/DDBJ whole genome shotgun (WGS) entry which is preliminary data.</text>
</comment>
<protein>
    <recommendedName>
        <fullName evidence="1">YHYH domain-containing protein</fullName>
    </recommendedName>
</protein>
<evidence type="ECO:0000259" key="1">
    <source>
        <dbReference type="Pfam" id="PF14240"/>
    </source>
</evidence>
<dbReference type="InterPro" id="IPR025924">
    <property type="entry name" value="YHYH_dom"/>
</dbReference>
<proteinExistence type="predicted"/>
<reference evidence="2 3" key="1">
    <citation type="submission" date="2016-10" db="EMBL/GenBank/DDBJ databases">
        <title>Evaluation of Human, Veterinary and Environmental Mycobacterium chelonae Isolates by Core Genome Phylogenomic Analysis, Targeted Gene Comparison, and Anti-microbial Susceptibility Patterns: A Tale of Mistaken Identities.</title>
        <authorList>
            <person name="Fogelson S.B."/>
            <person name="Camus A.C."/>
            <person name="Lorenz W."/>
            <person name="Vasireddy R."/>
            <person name="Vasireddy S."/>
            <person name="Smith T."/>
            <person name="Brown-Elliott B.A."/>
            <person name="Wallace R.J.Jr."/>
            <person name="Hasan N.A."/>
            <person name="Reischl U."/>
            <person name="Sanchez S."/>
        </authorList>
    </citation>
    <scope>NUCLEOTIDE SEQUENCE [LARGE SCALE GENOMIC DNA]</scope>
    <source>
        <strain evidence="2 3">1559</strain>
    </source>
</reference>
<evidence type="ECO:0000313" key="2">
    <source>
        <dbReference type="EMBL" id="OHU21803.1"/>
    </source>
</evidence>
<gene>
    <name evidence="2" type="ORF">BKG76_14615</name>
</gene>
<organism evidence="2 3">
    <name type="scientific">Mycobacteroides franklinii</name>
    <dbReference type="NCBI Taxonomy" id="948102"/>
    <lineage>
        <taxon>Bacteria</taxon>
        <taxon>Bacillati</taxon>
        <taxon>Actinomycetota</taxon>
        <taxon>Actinomycetes</taxon>
        <taxon>Mycobacteriales</taxon>
        <taxon>Mycobacteriaceae</taxon>
        <taxon>Mycobacteroides</taxon>
    </lineage>
</organism>